<gene>
    <name evidence="5" type="ORF">SAMN04488556_4122</name>
</gene>
<dbReference type="InterPro" id="IPR018484">
    <property type="entry name" value="FGGY_N"/>
</dbReference>
<dbReference type="Proteomes" id="UP000199199">
    <property type="component" value="Unassembled WGS sequence"/>
</dbReference>
<dbReference type="Gene3D" id="3.30.420.40">
    <property type="match status" value="2"/>
</dbReference>
<evidence type="ECO:0000259" key="3">
    <source>
        <dbReference type="Pfam" id="PF00370"/>
    </source>
</evidence>
<dbReference type="Pfam" id="PF02782">
    <property type="entry name" value="FGGY_C"/>
    <property type="match status" value="1"/>
</dbReference>
<evidence type="ECO:0000313" key="5">
    <source>
        <dbReference type="EMBL" id="SFT05431.1"/>
    </source>
</evidence>
<dbReference type="InterPro" id="IPR043129">
    <property type="entry name" value="ATPase_NBD"/>
</dbReference>
<dbReference type="AlphaFoldDB" id="A0A1I6UVI7"/>
<dbReference type="EMBL" id="FOZS01000007">
    <property type="protein sequence ID" value="SFT05431.1"/>
    <property type="molecule type" value="Genomic_DNA"/>
</dbReference>
<dbReference type="InterPro" id="IPR050406">
    <property type="entry name" value="FGGY_Carb_Kinase"/>
</dbReference>
<proteinExistence type="predicted"/>
<accession>A0A1I6UVI7</accession>
<protein>
    <submittedName>
        <fullName evidence="5">Xylulokinase</fullName>
    </submittedName>
</protein>
<dbReference type="PIRSF" id="PIRSF000538">
    <property type="entry name" value="GlpK"/>
    <property type="match status" value="1"/>
</dbReference>
<dbReference type="PANTHER" id="PTHR43095">
    <property type="entry name" value="SUGAR KINASE"/>
    <property type="match status" value="1"/>
</dbReference>
<sequence>MSHILIGVDAGTTRIKSVAFDLDGNELHRAARDNSLQQPETGWVEQDMERTWTLTTETIRDVVDALDDPDTIIGIGMTGQGDGCWLIDEAGDPVRNAILWNDGRASKYVNEWEESGVAPLIANICGSDLFPGAPLPILQWLADEEPESIERAETVFCSKDWLKYRLTGERTTDRSDASLPFIDIETGEYSDIVPELVDVDGLDEMLPRLESASEIIGNVTGEGAEATGLPAGTPVVSGAIDIVASGIGSGAAQKGDSSSVVGTTSLNQLILDEAPEETEGTGFLFAVEDDFYVRAMASMAGTPNLDWAFEEIAGGQDFAEIVPDLEEIPIGSDGVLYHPYLSTSGERSPFLETSARAQFLGMSPEHDREYLLRAVYEGVTLAMRDCFEHMAGDPNRILISGGGARSDFWCQMFADCLDTPISVPVGDEFGAKGVALLAGVATGVYDDIPSAAEKTTTVDRTYEPRPERASQYDEWYEYFSDSYEAMFEVWNAREDALDRIDGITVPTTSDTN</sequence>
<evidence type="ECO:0000259" key="4">
    <source>
        <dbReference type="Pfam" id="PF02782"/>
    </source>
</evidence>
<feature type="domain" description="Carbohydrate kinase FGGY C-terminal" evidence="4">
    <location>
        <begin position="260"/>
        <end position="441"/>
    </location>
</feature>
<evidence type="ECO:0000313" key="6">
    <source>
        <dbReference type="Proteomes" id="UP000199199"/>
    </source>
</evidence>
<dbReference type="InterPro" id="IPR018485">
    <property type="entry name" value="FGGY_C"/>
</dbReference>
<keyword evidence="6" id="KW-1185">Reference proteome</keyword>
<organism evidence="5 6">
    <name type="scientific">Halostagnicola kamekurae</name>
    <dbReference type="NCBI Taxonomy" id="619731"/>
    <lineage>
        <taxon>Archaea</taxon>
        <taxon>Methanobacteriati</taxon>
        <taxon>Methanobacteriota</taxon>
        <taxon>Stenosarchaea group</taxon>
        <taxon>Halobacteria</taxon>
        <taxon>Halobacteriales</taxon>
        <taxon>Natrialbaceae</taxon>
        <taxon>Halostagnicola</taxon>
    </lineage>
</organism>
<feature type="domain" description="Carbohydrate kinase FGGY N-terminal" evidence="3">
    <location>
        <begin position="5"/>
        <end position="248"/>
    </location>
</feature>
<dbReference type="OrthoDB" id="26592at2157"/>
<reference evidence="6" key="1">
    <citation type="submission" date="2016-10" db="EMBL/GenBank/DDBJ databases">
        <authorList>
            <person name="Varghese N."/>
            <person name="Submissions S."/>
        </authorList>
    </citation>
    <scope>NUCLEOTIDE SEQUENCE [LARGE SCALE GENOMIC DNA]</scope>
    <source>
        <strain evidence="6">DSM 22427</strain>
    </source>
</reference>
<evidence type="ECO:0000256" key="1">
    <source>
        <dbReference type="ARBA" id="ARBA00022679"/>
    </source>
</evidence>
<evidence type="ECO:0000256" key="2">
    <source>
        <dbReference type="ARBA" id="ARBA00022777"/>
    </source>
</evidence>
<dbReference type="CDD" id="cd24121">
    <property type="entry name" value="ASKHA_NBD_FGGY_BaEryA-like"/>
    <property type="match status" value="1"/>
</dbReference>
<dbReference type="GO" id="GO:0016301">
    <property type="term" value="F:kinase activity"/>
    <property type="evidence" value="ECO:0007669"/>
    <property type="project" value="UniProtKB-KW"/>
</dbReference>
<keyword evidence="1" id="KW-0808">Transferase</keyword>
<dbReference type="GO" id="GO:0005975">
    <property type="term" value="P:carbohydrate metabolic process"/>
    <property type="evidence" value="ECO:0007669"/>
    <property type="project" value="InterPro"/>
</dbReference>
<dbReference type="PANTHER" id="PTHR43095:SF3">
    <property type="entry name" value="L-XYLULOSE_3-KETO-L-GULONATE KINASE"/>
    <property type="match status" value="1"/>
</dbReference>
<name>A0A1I6UVI7_9EURY</name>
<dbReference type="RefSeq" id="WP_092907520.1">
    <property type="nucleotide sequence ID" value="NZ_FOZS01000007.1"/>
</dbReference>
<keyword evidence="2 5" id="KW-0418">Kinase</keyword>
<dbReference type="InterPro" id="IPR000577">
    <property type="entry name" value="Carb_kinase_FGGY"/>
</dbReference>
<dbReference type="Pfam" id="PF00370">
    <property type="entry name" value="FGGY_N"/>
    <property type="match status" value="1"/>
</dbReference>
<dbReference type="SUPFAM" id="SSF53067">
    <property type="entry name" value="Actin-like ATPase domain"/>
    <property type="match status" value="2"/>
</dbReference>